<gene>
    <name evidence="2" type="ORF">TorRG33x02_284800</name>
</gene>
<organism evidence="2 3">
    <name type="scientific">Trema orientale</name>
    <name type="common">Charcoal tree</name>
    <name type="synonym">Celtis orientalis</name>
    <dbReference type="NCBI Taxonomy" id="63057"/>
    <lineage>
        <taxon>Eukaryota</taxon>
        <taxon>Viridiplantae</taxon>
        <taxon>Streptophyta</taxon>
        <taxon>Embryophyta</taxon>
        <taxon>Tracheophyta</taxon>
        <taxon>Spermatophyta</taxon>
        <taxon>Magnoliopsida</taxon>
        <taxon>eudicotyledons</taxon>
        <taxon>Gunneridae</taxon>
        <taxon>Pentapetalae</taxon>
        <taxon>rosids</taxon>
        <taxon>fabids</taxon>
        <taxon>Rosales</taxon>
        <taxon>Cannabaceae</taxon>
        <taxon>Trema</taxon>
    </lineage>
</organism>
<protein>
    <submittedName>
        <fullName evidence="2">Uncharacterized protein</fullName>
    </submittedName>
</protein>
<feature type="region of interest" description="Disordered" evidence="1">
    <location>
        <begin position="1"/>
        <end position="23"/>
    </location>
</feature>
<dbReference type="InParanoid" id="A0A2P5CH88"/>
<reference evidence="3" key="1">
    <citation type="submission" date="2016-06" db="EMBL/GenBank/DDBJ databases">
        <title>Parallel loss of symbiosis genes in relatives of nitrogen-fixing non-legume Parasponia.</title>
        <authorList>
            <person name="Van Velzen R."/>
            <person name="Holmer R."/>
            <person name="Bu F."/>
            <person name="Rutten L."/>
            <person name="Van Zeijl A."/>
            <person name="Liu W."/>
            <person name="Santuari L."/>
            <person name="Cao Q."/>
            <person name="Sharma T."/>
            <person name="Shen D."/>
            <person name="Roswanjaya Y."/>
            <person name="Wardhani T."/>
            <person name="Kalhor M.S."/>
            <person name="Jansen J."/>
            <person name="Van den Hoogen J."/>
            <person name="Gungor B."/>
            <person name="Hartog M."/>
            <person name="Hontelez J."/>
            <person name="Verver J."/>
            <person name="Yang W.-C."/>
            <person name="Schijlen E."/>
            <person name="Repin R."/>
            <person name="Schilthuizen M."/>
            <person name="Schranz E."/>
            <person name="Heidstra R."/>
            <person name="Miyata K."/>
            <person name="Fedorova E."/>
            <person name="Kohlen W."/>
            <person name="Bisseling T."/>
            <person name="Smit S."/>
            <person name="Geurts R."/>
        </authorList>
    </citation>
    <scope>NUCLEOTIDE SEQUENCE [LARGE SCALE GENOMIC DNA]</scope>
    <source>
        <strain evidence="3">cv. RG33-2</strain>
    </source>
</reference>
<sequence length="65" mass="7240">NDGSDGHETLVGDVLGDDGPETSRNYVNQSWPWGISWLCFVRLERGGNGRKRGGGRERKLILLKN</sequence>
<feature type="non-terminal residue" evidence="2">
    <location>
        <position position="1"/>
    </location>
</feature>
<comment type="caution">
    <text evidence="2">The sequence shown here is derived from an EMBL/GenBank/DDBJ whole genome shotgun (WGS) entry which is preliminary data.</text>
</comment>
<evidence type="ECO:0000313" key="3">
    <source>
        <dbReference type="Proteomes" id="UP000237000"/>
    </source>
</evidence>
<dbReference type="AlphaFoldDB" id="A0A2P5CH88"/>
<dbReference type="Proteomes" id="UP000237000">
    <property type="component" value="Unassembled WGS sequence"/>
</dbReference>
<name>A0A2P5CH88_TREOI</name>
<evidence type="ECO:0000313" key="2">
    <source>
        <dbReference type="EMBL" id="PON60422.1"/>
    </source>
</evidence>
<evidence type="ECO:0000256" key="1">
    <source>
        <dbReference type="SAM" id="MobiDB-lite"/>
    </source>
</evidence>
<accession>A0A2P5CH88</accession>
<feature type="compositionally biased region" description="Basic and acidic residues" evidence="1">
    <location>
        <begin position="1"/>
        <end position="10"/>
    </location>
</feature>
<dbReference type="EMBL" id="JXTC01000365">
    <property type="protein sequence ID" value="PON60422.1"/>
    <property type="molecule type" value="Genomic_DNA"/>
</dbReference>
<proteinExistence type="predicted"/>
<keyword evidence="3" id="KW-1185">Reference proteome</keyword>